<reference evidence="3" key="1">
    <citation type="journal article" date="2020" name="Stud. Mycol.">
        <title>101 Dothideomycetes genomes: a test case for predicting lifestyles and emergence of pathogens.</title>
        <authorList>
            <person name="Haridas S."/>
            <person name="Albert R."/>
            <person name="Binder M."/>
            <person name="Bloem J."/>
            <person name="Labutti K."/>
            <person name="Salamov A."/>
            <person name="Andreopoulos B."/>
            <person name="Baker S."/>
            <person name="Barry K."/>
            <person name="Bills G."/>
            <person name="Bluhm B."/>
            <person name="Cannon C."/>
            <person name="Castanera R."/>
            <person name="Culley D."/>
            <person name="Daum C."/>
            <person name="Ezra D."/>
            <person name="Gonzalez J."/>
            <person name="Henrissat B."/>
            <person name="Kuo A."/>
            <person name="Liang C."/>
            <person name="Lipzen A."/>
            <person name="Lutzoni F."/>
            <person name="Magnuson J."/>
            <person name="Mondo S."/>
            <person name="Nolan M."/>
            <person name="Ohm R."/>
            <person name="Pangilinan J."/>
            <person name="Park H.-J."/>
            <person name="Ramirez L."/>
            <person name="Alfaro M."/>
            <person name="Sun H."/>
            <person name="Tritt A."/>
            <person name="Yoshinaga Y."/>
            <person name="Zwiers L.-H."/>
            <person name="Turgeon B."/>
            <person name="Goodwin S."/>
            <person name="Spatafora J."/>
            <person name="Crous P."/>
            <person name="Grigoriev I."/>
        </authorList>
    </citation>
    <scope>NUCLEOTIDE SEQUENCE</scope>
    <source>
        <strain evidence="3">CBS 113979</strain>
    </source>
</reference>
<feature type="compositionally biased region" description="Low complexity" evidence="1">
    <location>
        <begin position="438"/>
        <end position="447"/>
    </location>
</feature>
<keyword evidence="4" id="KW-1185">Reference proteome</keyword>
<feature type="compositionally biased region" description="Pro residues" evidence="1">
    <location>
        <begin position="402"/>
        <end position="412"/>
    </location>
</feature>
<evidence type="ECO:0000256" key="1">
    <source>
        <dbReference type="SAM" id="MobiDB-lite"/>
    </source>
</evidence>
<feature type="compositionally biased region" description="Polar residues" evidence="1">
    <location>
        <begin position="258"/>
        <end position="267"/>
    </location>
</feature>
<name>A0A6G1GN82_9PEZI</name>
<evidence type="ECO:0000313" key="3">
    <source>
        <dbReference type="EMBL" id="KAF1982217.1"/>
    </source>
</evidence>
<evidence type="ECO:0000313" key="4">
    <source>
        <dbReference type="Proteomes" id="UP000800041"/>
    </source>
</evidence>
<organism evidence="3 4">
    <name type="scientific">Aulographum hederae CBS 113979</name>
    <dbReference type="NCBI Taxonomy" id="1176131"/>
    <lineage>
        <taxon>Eukaryota</taxon>
        <taxon>Fungi</taxon>
        <taxon>Dikarya</taxon>
        <taxon>Ascomycota</taxon>
        <taxon>Pezizomycotina</taxon>
        <taxon>Dothideomycetes</taxon>
        <taxon>Pleosporomycetidae</taxon>
        <taxon>Aulographales</taxon>
        <taxon>Aulographaceae</taxon>
    </lineage>
</organism>
<feature type="compositionally biased region" description="Polar residues" evidence="1">
    <location>
        <begin position="428"/>
        <end position="437"/>
    </location>
</feature>
<feature type="compositionally biased region" description="Low complexity" evidence="1">
    <location>
        <begin position="389"/>
        <end position="398"/>
    </location>
</feature>
<feature type="region of interest" description="Disordered" evidence="1">
    <location>
        <begin position="253"/>
        <end position="278"/>
    </location>
</feature>
<dbReference type="Proteomes" id="UP000800041">
    <property type="component" value="Unassembled WGS sequence"/>
</dbReference>
<sequence>MKLFVLIFSVLSLSFHQFQTAAQCWYPDGDQIAEGQRACDPDAETSACCPWGWTCFSNKLCMLTDTSVTGYDVPVGTVLRGTCTDWSWSDDACADFCTAPNVDRDEFVTPCGDDTFCCQSQQDGPGCDCVSREGTFSLESGLAQTIIGLDGVDNVWTSIVPISFETNTPSSVVVLPATTQSSILRIQSQETNAFSSQGINVFSNQETSVLSSTTSHQMSTLGAAGARYSYTALSLSRTTSTALSSSVFSSVPLSSATASPDTNTNGTAVPEKSEKPTDSIGLKVGLPVGIILLLVVTAAAIFRHKISSFYSKRFSHHEPEAEVPRSSSTSQIPIGNTVRTVPLNLAQQPAHPVFFPSQSDNHRAINPVPNPYQYPLATAAAGTQETLMSHSSSAVSRSQHNPTPPFPHPYDPPTTITEENIHDIRGNLTPNPYQNVGRNNNQRPPQQAQYPMDDRTPHNGPGNGPRPLRGDRYMPSPNVPRREVGTNQGSYRPVTNPGNPKTGGGGGGRYLPNRRRVAPGRPPARSPYPMDADHIGNRYPRMSPEQHD</sequence>
<dbReference type="AlphaFoldDB" id="A0A6G1GN82"/>
<feature type="region of interest" description="Disordered" evidence="1">
    <location>
        <begin position="383"/>
        <end position="548"/>
    </location>
</feature>
<evidence type="ECO:0000256" key="2">
    <source>
        <dbReference type="SAM" id="SignalP"/>
    </source>
</evidence>
<feature type="chain" id="PRO_5026141693" description="Mid2 domain-containing protein" evidence="2">
    <location>
        <begin position="23"/>
        <end position="548"/>
    </location>
</feature>
<feature type="signal peptide" evidence="2">
    <location>
        <begin position="1"/>
        <end position="22"/>
    </location>
</feature>
<gene>
    <name evidence="3" type="ORF">K402DRAFT_210694</name>
</gene>
<accession>A0A6G1GN82</accession>
<evidence type="ECO:0008006" key="5">
    <source>
        <dbReference type="Google" id="ProtNLM"/>
    </source>
</evidence>
<proteinExistence type="predicted"/>
<protein>
    <recommendedName>
        <fullName evidence="5">Mid2 domain-containing protein</fullName>
    </recommendedName>
</protein>
<dbReference type="OrthoDB" id="5215637at2759"/>
<keyword evidence="2" id="KW-0732">Signal</keyword>
<dbReference type="EMBL" id="ML977187">
    <property type="protein sequence ID" value="KAF1982217.1"/>
    <property type="molecule type" value="Genomic_DNA"/>
</dbReference>